<sequence>MPVDRKLSISPLSASQYALPPINTSAMSMPTPPSTPRPSPPSLVPGSDPSFAHFITTFVFHLVSYTPNPVEYSSAMQTIHRLLRSTSKSVPLPTILVSLLYISRVAKRGAQRPARGSEPHLMCVALLLAHKAHDDHAFSNRTWGK</sequence>
<feature type="non-terminal residue" evidence="2">
    <location>
        <position position="145"/>
    </location>
</feature>
<dbReference type="AlphaFoldDB" id="A0A4P9VWY7"/>
<feature type="region of interest" description="Disordered" evidence="1">
    <location>
        <begin position="21"/>
        <end position="45"/>
    </location>
</feature>
<evidence type="ECO:0008006" key="4">
    <source>
        <dbReference type="Google" id="ProtNLM"/>
    </source>
</evidence>
<dbReference type="CDD" id="cd20557">
    <property type="entry name" value="CYCLIN_ScPCL1-like"/>
    <property type="match status" value="1"/>
</dbReference>
<gene>
    <name evidence="2" type="ORF">BDK51DRAFT_31710</name>
</gene>
<accession>A0A4P9VWY7</accession>
<protein>
    <recommendedName>
        <fullName evidence="4">Cyclin N-terminal domain-containing protein</fullName>
    </recommendedName>
</protein>
<reference evidence="3" key="1">
    <citation type="journal article" date="2018" name="Nat. Microbiol.">
        <title>Leveraging single-cell genomics to expand the fungal tree of life.</title>
        <authorList>
            <person name="Ahrendt S.R."/>
            <person name="Quandt C.A."/>
            <person name="Ciobanu D."/>
            <person name="Clum A."/>
            <person name="Salamov A."/>
            <person name="Andreopoulos B."/>
            <person name="Cheng J.F."/>
            <person name="Woyke T."/>
            <person name="Pelin A."/>
            <person name="Henrissat B."/>
            <person name="Reynolds N.K."/>
            <person name="Benny G.L."/>
            <person name="Smith M.E."/>
            <person name="James T.Y."/>
            <person name="Grigoriev I.V."/>
        </authorList>
    </citation>
    <scope>NUCLEOTIDE SEQUENCE [LARGE SCALE GENOMIC DNA]</scope>
</reference>
<evidence type="ECO:0000256" key="1">
    <source>
        <dbReference type="SAM" id="MobiDB-lite"/>
    </source>
</evidence>
<evidence type="ECO:0000313" key="3">
    <source>
        <dbReference type="Proteomes" id="UP000269721"/>
    </source>
</evidence>
<organism evidence="2 3">
    <name type="scientific">Blyttiomyces helicus</name>
    <dbReference type="NCBI Taxonomy" id="388810"/>
    <lineage>
        <taxon>Eukaryota</taxon>
        <taxon>Fungi</taxon>
        <taxon>Fungi incertae sedis</taxon>
        <taxon>Chytridiomycota</taxon>
        <taxon>Chytridiomycota incertae sedis</taxon>
        <taxon>Chytridiomycetes</taxon>
        <taxon>Chytridiomycetes incertae sedis</taxon>
        <taxon>Blyttiomyces</taxon>
    </lineage>
</organism>
<feature type="compositionally biased region" description="Pro residues" evidence="1">
    <location>
        <begin position="30"/>
        <end position="43"/>
    </location>
</feature>
<name>A0A4P9VWY7_9FUNG</name>
<dbReference type="EMBL" id="ML000338">
    <property type="protein sequence ID" value="RKO84231.1"/>
    <property type="molecule type" value="Genomic_DNA"/>
</dbReference>
<evidence type="ECO:0000313" key="2">
    <source>
        <dbReference type="EMBL" id="RKO84231.1"/>
    </source>
</evidence>
<dbReference type="Proteomes" id="UP000269721">
    <property type="component" value="Unassembled WGS sequence"/>
</dbReference>
<dbReference type="Gene3D" id="1.10.472.10">
    <property type="entry name" value="Cyclin-like"/>
    <property type="match status" value="1"/>
</dbReference>
<keyword evidence="3" id="KW-1185">Reference proteome</keyword>
<proteinExistence type="predicted"/>